<dbReference type="Gene3D" id="3.40.50.300">
    <property type="entry name" value="P-loop containing nucleotide triphosphate hydrolases"/>
    <property type="match status" value="1"/>
</dbReference>
<dbReference type="InterPro" id="IPR027417">
    <property type="entry name" value="P-loop_NTPase"/>
</dbReference>
<dbReference type="STRING" id="84035.SAMN05660742_12917"/>
<gene>
    <name evidence="3" type="ORF">SAMN05660742_12917</name>
</gene>
<reference evidence="3 4" key="1">
    <citation type="submission" date="2016-10" db="EMBL/GenBank/DDBJ databases">
        <authorList>
            <person name="de Groot N.N."/>
        </authorList>
    </citation>
    <scope>NUCLEOTIDE SEQUENCE [LARGE SCALE GENOMIC DNA]</scope>
    <source>
        <strain evidence="3 4">DSM 2179</strain>
    </source>
</reference>
<dbReference type="InterPro" id="IPR011646">
    <property type="entry name" value="KAP_P-loop"/>
</dbReference>
<evidence type="ECO:0000313" key="3">
    <source>
        <dbReference type="EMBL" id="SEJ96002.1"/>
    </source>
</evidence>
<protein>
    <submittedName>
        <fullName evidence="3">KAP family P-loop domain-containing protein</fullName>
    </submittedName>
</protein>
<keyword evidence="4" id="KW-1185">Reference proteome</keyword>
<feature type="transmembrane region" description="Helical" evidence="1">
    <location>
        <begin position="62"/>
        <end position="85"/>
    </location>
</feature>
<keyword evidence="1" id="KW-0812">Transmembrane</keyword>
<feature type="transmembrane region" description="Helical" evidence="1">
    <location>
        <begin position="32"/>
        <end position="50"/>
    </location>
</feature>
<dbReference type="EMBL" id="FNZK01000029">
    <property type="protein sequence ID" value="SEJ96002.1"/>
    <property type="molecule type" value="Genomic_DNA"/>
</dbReference>
<name>A0A1H7D8U9_9FIRM</name>
<sequence length="801" mass="93451">MKKELKNIIIFFLQSMMVFAILFWGLKVPLSIYAILSMVCCILVLIQFCPCKNRVFYNKIFAVLYGGNVAFLFVNPSAICSLAILQMIQVVLHCTTCWQYVVNELDLHEKLYGKRQSDLNTIKEKIKNKDFPIIGIEAAWGDGKTFFIKKLNESFQDNEKYEVITIDVLACNLDVLPQIIVDEMERVLYENGIISRYSKRLKNFFDKEKKIKFFGELLSESNESYAKAFCNLRKELKKLGKTILIVYEDLDRIVDKNVIIKIFYISEKLAFNNECVKILYQYDPVKLKEYLGDAGEPKYLEKYIPYTMKLSKVDFYEVIQNEIKENGFDKAILTAGNLQDFQANSMAFVKDIIQGIDLTEKINVVFRDIYSIRTVRYFLTDIYHILSRPNNRVDGDKHTIIAFFFIKHFLTEIYSRFACGKNLRYCFDIKNDDKLMPAWEVLRILSEKDSSTTKENMQMGKLFQDDEDIKAYIAYRFLVGDNYDLDVRDTEKSRSVVAESSRAMQQGQMLDQIESIIWHLVEAGQPVLTDYQWIVDNMQELILSKKKTEWDAGYREFEGKLPTRKFSADILTALWGKGAEYRWKIYFISFIATESPNQPVDYRGLLELYFLIKKPKKINDSFMANMKPFLARVRNGDSLSAFVILLKRMNDFDIEKDYRLQYKKFLQLLMDILKNLGFLKRAAGVGGPYDIYEDMEKDFRNIEKQLLDIKEKLAESQKGFEDSLIVIDEMCIFIKKVLASKPPVSSPLETSSIESETLGKIYGQLKQAGTEADRERIVLKEKDISIIQWAELFDRLKKEQI</sequence>
<keyword evidence="1" id="KW-0472">Membrane</keyword>
<dbReference type="Proteomes" id="UP000199662">
    <property type="component" value="Unassembled WGS sequence"/>
</dbReference>
<evidence type="ECO:0000256" key="1">
    <source>
        <dbReference type="SAM" id="Phobius"/>
    </source>
</evidence>
<feature type="transmembrane region" description="Helical" evidence="1">
    <location>
        <begin position="7"/>
        <end position="26"/>
    </location>
</feature>
<organism evidence="3 4">
    <name type="scientific">Propionispira arboris</name>
    <dbReference type="NCBI Taxonomy" id="84035"/>
    <lineage>
        <taxon>Bacteria</taxon>
        <taxon>Bacillati</taxon>
        <taxon>Bacillota</taxon>
        <taxon>Negativicutes</taxon>
        <taxon>Selenomonadales</taxon>
        <taxon>Selenomonadaceae</taxon>
        <taxon>Propionispira</taxon>
    </lineage>
</organism>
<proteinExistence type="predicted"/>
<accession>A0A1H7D8U9</accession>
<evidence type="ECO:0000313" key="4">
    <source>
        <dbReference type="Proteomes" id="UP000199662"/>
    </source>
</evidence>
<dbReference type="SUPFAM" id="SSF52540">
    <property type="entry name" value="P-loop containing nucleoside triphosphate hydrolases"/>
    <property type="match status" value="1"/>
</dbReference>
<feature type="domain" description="KAP NTPase" evidence="2">
    <location>
        <begin position="132"/>
        <end position="385"/>
    </location>
</feature>
<dbReference type="Pfam" id="PF07693">
    <property type="entry name" value="KAP_NTPase"/>
    <property type="match status" value="1"/>
</dbReference>
<dbReference type="RefSeq" id="WP_091835757.1">
    <property type="nucleotide sequence ID" value="NZ_FNZK01000029.1"/>
</dbReference>
<dbReference type="AlphaFoldDB" id="A0A1H7D8U9"/>
<evidence type="ECO:0000259" key="2">
    <source>
        <dbReference type="Pfam" id="PF07693"/>
    </source>
</evidence>
<keyword evidence="1" id="KW-1133">Transmembrane helix</keyword>